<evidence type="ECO:0000256" key="1">
    <source>
        <dbReference type="ARBA" id="ARBA00023002"/>
    </source>
</evidence>
<feature type="domain" description="Alcohol dehydrogenase-like N-terminal" evidence="3">
    <location>
        <begin position="26"/>
        <end position="123"/>
    </location>
</feature>
<gene>
    <name evidence="4" type="ORF">AALO17_20890</name>
</gene>
<dbReference type="PANTHER" id="PTHR43401">
    <property type="entry name" value="L-THREONINE 3-DEHYDROGENASE"/>
    <property type="match status" value="1"/>
</dbReference>
<dbReference type="InterPro" id="IPR050129">
    <property type="entry name" value="Zn_alcohol_dh"/>
</dbReference>
<dbReference type="Pfam" id="PF08240">
    <property type="entry name" value="ADH_N"/>
    <property type="match status" value="1"/>
</dbReference>
<evidence type="ECO:0000313" key="4">
    <source>
        <dbReference type="EMBL" id="AMK55223.1"/>
    </source>
</evidence>
<dbReference type="InterPro" id="IPR013154">
    <property type="entry name" value="ADH-like_N"/>
</dbReference>
<dbReference type="SUPFAM" id="SSF51735">
    <property type="entry name" value="NAD(P)-binding Rossmann-fold domains"/>
    <property type="match status" value="1"/>
</dbReference>
<dbReference type="InterPro" id="IPR036291">
    <property type="entry name" value="NAD(P)-bd_dom_sf"/>
</dbReference>
<dbReference type="Pfam" id="PF00107">
    <property type="entry name" value="ADH_zinc_N"/>
    <property type="match status" value="1"/>
</dbReference>
<keyword evidence="1" id="KW-0560">Oxidoreductase</keyword>
<dbReference type="Gene3D" id="3.90.180.10">
    <property type="entry name" value="Medium-chain alcohol dehydrogenases, catalytic domain"/>
    <property type="match status" value="1"/>
</dbReference>
<accession>A0A140DX46</accession>
<protein>
    <recommendedName>
        <fullName evidence="6">L-sorbose 1-phosphate reductase</fullName>
    </recommendedName>
</protein>
<dbReference type="RefSeq" id="WP_082743456.1">
    <property type="nucleotide sequence ID" value="NZ_CP011391.1"/>
</dbReference>
<dbReference type="InterPro" id="IPR011032">
    <property type="entry name" value="GroES-like_sf"/>
</dbReference>
<keyword evidence="5" id="KW-1185">Reference proteome</keyword>
<dbReference type="Gene3D" id="3.40.50.720">
    <property type="entry name" value="NAD(P)-binding Rossmann-like Domain"/>
    <property type="match status" value="1"/>
</dbReference>
<feature type="domain" description="Alcohol dehydrogenase-like C-terminal" evidence="2">
    <location>
        <begin position="187"/>
        <end position="326"/>
    </location>
</feature>
<dbReference type="Proteomes" id="UP000069771">
    <property type="component" value="Chromosome"/>
</dbReference>
<dbReference type="KEGG" id="fro:AALO17_20890"/>
<reference evidence="4 5" key="1">
    <citation type="journal article" date="2016" name="Gut Pathog.">
        <title>Whole genome sequencing of "Faecalibaculum rodentium" ALO17, isolated from C57BL/6J laboratory mouse feces.</title>
        <authorList>
            <person name="Lim S."/>
            <person name="Chang D.H."/>
            <person name="Ahn S."/>
            <person name="Kim B.C."/>
        </authorList>
    </citation>
    <scope>NUCLEOTIDE SEQUENCE [LARGE SCALE GENOMIC DNA]</scope>
    <source>
        <strain evidence="4 5">Alo17</strain>
    </source>
</reference>
<dbReference type="PATRIC" id="fig|1702221.3.peg.2032"/>
<evidence type="ECO:0008006" key="6">
    <source>
        <dbReference type="Google" id="ProtNLM"/>
    </source>
</evidence>
<evidence type="ECO:0000313" key="5">
    <source>
        <dbReference type="Proteomes" id="UP000069771"/>
    </source>
</evidence>
<dbReference type="GeneID" id="78478683"/>
<dbReference type="PANTHER" id="PTHR43401:SF2">
    <property type="entry name" value="L-THREONINE 3-DEHYDROGENASE"/>
    <property type="match status" value="1"/>
</dbReference>
<dbReference type="AlphaFoldDB" id="A0A140DX46"/>
<dbReference type="SUPFAM" id="SSF50129">
    <property type="entry name" value="GroES-like"/>
    <property type="match status" value="1"/>
</dbReference>
<dbReference type="STRING" id="1702221.AALO17_20890"/>
<organism evidence="4 5">
    <name type="scientific">Faecalibaculum rodentium</name>
    <dbReference type="NCBI Taxonomy" id="1702221"/>
    <lineage>
        <taxon>Bacteria</taxon>
        <taxon>Bacillati</taxon>
        <taxon>Bacillota</taxon>
        <taxon>Erysipelotrichia</taxon>
        <taxon>Erysipelotrichales</taxon>
        <taxon>Erysipelotrichaceae</taxon>
        <taxon>Faecalibaculum</taxon>
    </lineage>
</organism>
<dbReference type="EMBL" id="CP011391">
    <property type="protein sequence ID" value="AMK55223.1"/>
    <property type="molecule type" value="Genomic_DNA"/>
</dbReference>
<name>A0A140DX46_9FIRM</name>
<dbReference type="GO" id="GO:0016491">
    <property type="term" value="F:oxidoreductase activity"/>
    <property type="evidence" value="ECO:0007669"/>
    <property type="project" value="UniProtKB-KW"/>
</dbReference>
<dbReference type="OrthoDB" id="9787435at2"/>
<evidence type="ECO:0000259" key="3">
    <source>
        <dbReference type="Pfam" id="PF08240"/>
    </source>
</evidence>
<evidence type="ECO:0000259" key="2">
    <source>
        <dbReference type="Pfam" id="PF00107"/>
    </source>
</evidence>
<sequence>MKTRAIRLYGVDDIRLEEFELPEIADDEILVKVVSDSICMSTWKTVKQGAKHKRVPDDVHENPVIIGHEFAGDIIQVGKKWQDRFQPGQKFAQQPAISGHMESPGYSYQWCGGDTEYCIFPNDIIEAGCLWTYDGDAYFASSVAEPVSCCIGGYHTNYHTKPGSYEHVMGTKEGGSILILGGCGPMGLGAISYGLTFENKPKRIVVTEISDARIARAREVISEKEAARHGVELVYVNTASLEDPEKHLMDLTEGKGYDDVFVYIPNAAVCEMGNRLLAYDGCMNLFAGPTNAEFSATVNLYDSHYSRTKIIGSTGGTIDDMKEAIEKNADGRIESAVMITHVGGLDSAVEVTKDLPNVPGGKKLVYTHINMPMTAIEDLDSLADKDPFFLELDKVCRENRGLWSAKAERMLLEHFAETAAWCRACGPGRSRPLTRVYTYVRISRIPAQKGQRISAVPLSVCRAWCTSSW</sequence>
<dbReference type="InterPro" id="IPR013149">
    <property type="entry name" value="ADH-like_C"/>
</dbReference>
<proteinExistence type="predicted"/>